<dbReference type="EMBL" id="CP032489">
    <property type="protein sequence ID" value="AYD47325.1"/>
    <property type="molecule type" value="Genomic_DNA"/>
</dbReference>
<evidence type="ECO:0000313" key="3">
    <source>
        <dbReference type="Proteomes" id="UP000266118"/>
    </source>
</evidence>
<keyword evidence="1" id="KW-1133">Transmembrane helix</keyword>
<dbReference type="PANTHER" id="PTHR31061">
    <property type="entry name" value="LD22376P"/>
    <property type="match status" value="1"/>
</dbReference>
<proteinExistence type="predicted"/>
<gene>
    <name evidence="2" type="ORF">D6B99_06690</name>
</gene>
<dbReference type="OrthoDB" id="9788724at2"/>
<feature type="transmembrane region" description="Helical" evidence="1">
    <location>
        <begin position="338"/>
        <end position="360"/>
    </location>
</feature>
<feature type="transmembrane region" description="Helical" evidence="1">
    <location>
        <begin position="234"/>
        <end position="257"/>
    </location>
</feature>
<feature type="transmembrane region" description="Helical" evidence="1">
    <location>
        <begin position="12"/>
        <end position="32"/>
    </location>
</feature>
<dbReference type="RefSeq" id="WP_119986323.1">
    <property type="nucleotide sequence ID" value="NZ_CP032489.1"/>
</dbReference>
<feature type="transmembrane region" description="Helical" evidence="1">
    <location>
        <begin position="296"/>
        <end position="318"/>
    </location>
</feature>
<organism evidence="2 3">
    <name type="scientific">Arachidicoccus soli</name>
    <dbReference type="NCBI Taxonomy" id="2341117"/>
    <lineage>
        <taxon>Bacteria</taxon>
        <taxon>Pseudomonadati</taxon>
        <taxon>Bacteroidota</taxon>
        <taxon>Chitinophagia</taxon>
        <taxon>Chitinophagales</taxon>
        <taxon>Chitinophagaceae</taxon>
        <taxon>Arachidicoccus</taxon>
    </lineage>
</organism>
<keyword evidence="1" id="KW-0812">Transmembrane</keyword>
<dbReference type="PANTHER" id="PTHR31061:SF24">
    <property type="entry name" value="LD22376P"/>
    <property type="match status" value="1"/>
</dbReference>
<protein>
    <submittedName>
        <fullName evidence="2">DUF5009 domain-containing protein</fullName>
    </submittedName>
</protein>
<name>A0A386HND9_9BACT</name>
<feature type="transmembrane region" description="Helical" evidence="1">
    <location>
        <begin position="64"/>
        <end position="81"/>
    </location>
</feature>
<keyword evidence="1" id="KW-0472">Membrane</keyword>
<keyword evidence="3" id="KW-1185">Reference proteome</keyword>
<dbReference type="KEGG" id="ark:D6B99_06690"/>
<sequence>MNQPLNKDRIVSLDVMRGMIMILLAGESALVYDSFSNLHLPAFAQAIVAQFFHDPWHGLHFWDTVQPAFMMMAGTAMYISFYRKEQKGITWSNNFKHILIRSLKLFVLGTALHCVYAGKLVWELWNVLTQLAFTTLLAYLIIKRSSVFQIIAGLLLIVLNDILYRKILVPNFSQPYVEFHNFGSYVDMLVMGKINTDGWVAFNMVPTAAHTIWGMTIGRLLVSKITDSKKIRWLLLMGCLALLAGYGLDGLHMVPIIKRISTGSFVLASAGWVILILAFIYWLVDVKKINKHAQIATVVGMNSIFIYLFFETVGAQWINPTVKIFIGGFTAFLHVTPNLQALLNALVVWWMEWYLCYWLAQKKIFIKL</sequence>
<dbReference type="AlphaFoldDB" id="A0A386HND9"/>
<accession>A0A386HND9</accession>
<feature type="transmembrane region" description="Helical" evidence="1">
    <location>
        <begin position="263"/>
        <end position="284"/>
    </location>
</feature>
<reference evidence="2 3" key="1">
    <citation type="submission" date="2018-09" db="EMBL/GenBank/DDBJ databases">
        <title>Arachidicoccus sp. nov., a bacterium isolated from soil.</title>
        <authorList>
            <person name="Weon H.-Y."/>
            <person name="Kwon S.-W."/>
            <person name="Lee S.A."/>
        </authorList>
    </citation>
    <scope>NUCLEOTIDE SEQUENCE [LARGE SCALE GENOMIC DNA]</scope>
    <source>
        <strain evidence="2 3">KIS59-12</strain>
    </source>
</reference>
<evidence type="ECO:0000313" key="2">
    <source>
        <dbReference type="EMBL" id="AYD47325.1"/>
    </source>
</evidence>
<feature type="transmembrane region" description="Helical" evidence="1">
    <location>
        <begin position="102"/>
        <end position="118"/>
    </location>
</feature>
<evidence type="ECO:0000256" key="1">
    <source>
        <dbReference type="SAM" id="Phobius"/>
    </source>
</evidence>
<dbReference type="Proteomes" id="UP000266118">
    <property type="component" value="Chromosome"/>
</dbReference>